<dbReference type="EMBL" id="CAID01000003">
    <property type="protein sequence ID" value="CEF96971.1"/>
    <property type="molecule type" value="Genomic_DNA"/>
</dbReference>
<dbReference type="KEGG" id="ota:OT_ostta03g00440"/>
<dbReference type="Proteomes" id="UP000009170">
    <property type="component" value="Unassembled WGS sequence"/>
</dbReference>
<reference evidence="2 3" key="2">
    <citation type="journal article" date="2014" name="BMC Genomics">
        <title>An improved genome of the model marine alga Ostreococcus tauri unfolds by assessing Illumina de novo assemblies.</title>
        <authorList>
            <person name="Blanc-Mathieu R."/>
            <person name="Verhelst B."/>
            <person name="Derelle E."/>
            <person name="Rombauts S."/>
            <person name="Bouget F.Y."/>
            <person name="Carre I."/>
            <person name="Chateau A."/>
            <person name="Eyre-Walker A."/>
            <person name="Grimsley N."/>
            <person name="Moreau H."/>
            <person name="Piegu B."/>
            <person name="Rivals E."/>
            <person name="Schackwitz W."/>
            <person name="Van de Peer Y."/>
            <person name="Piganeau G."/>
        </authorList>
    </citation>
    <scope>NUCLEOTIDE SEQUENCE [LARGE SCALE GENOMIC DNA]</scope>
    <source>
        <strain evidence="3">OTTH 0595 / CCAP 157/2 / RCC745</strain>
    </source>
</reference>
<comment type="caution">
    <text evidence="2">The sequence shown here is derived from an EMBL/GenBank/DDBJ whole genome shotgun (WGS) entry which is preliminary data.</text>
</comment>
<dbReference type="RefSeq" id="XP_003077954.2">
    <property type="nucleotide sequence ID" value="XM_003077906.2"/>
</dbReference>
<organism evidence="2 3">
    <name type="scientific">Ostreococcus tauri</name>
    <name type="common">Marine green alga</name>
    <dbReference type="NCBI Taxonomy" id="70448"/>
    <lineage>
        <taxon>Eukaryota</taxon>
        <taxon>Viridiplantae</taxon>
        <taxon>Chlorophyta</taxon>
        <taxon>Mamiellophyceae</taxon>
        <taxon>Mamiellales</taxon>
        <taxon>Bathycoccaceae</taxon>
        <taxon>Ostreococcus</taxon>
    </lineage>
</organism>
<keyword evidence="3" id="KW-1185">Reference proteome</keyword>
<dbReference type="AlphaFoldDB" id="A0A096P785"/>
<protein>
    <submittedName>
        <fullName evidence="2">Unnamed product</fullName>
    </submittedName>
</protein>
<proteinExistence type="predicted"/>
<dbReference type="OrthoDB" id="10474366at2759"/>
<gene>
    <name evidence="2" type="ORF">OT_ostta03g00440</name>
</gene>
<dbReference type="InParanoid" id="A0A096P785"/>
<evidence type="ECO:0000313" key="2">
    <source>
        <dbReference type="EMBL" id="CEF96971.1"/>
    </source>
</evidence>
<evidence type="ECO:0000313" key="3">
    <source>
        <dbReference type="Proteomes" id="UP000009170"/>
    </source>
</evidence>
<evidence type="ECO:0000256" key="1">
    <source>
        <dbReference type="SAM" id="MobiDB-lite"/>
    </source>
</evidence>
<dbReference type="GeneID" id="9832843"/>
<reference evidence="3" key="1">
    <citation type="journal article" date="2006" name="Proc. Natl. Acad. Sci. U.S.A.">
        <title>Genome analysis of the smallest free-living eukaryote Ostreococcus tauri unveils many unique features.</title>
        <authorList>
            <person name="Derelle E."/>
            <person name="Ferraz C."/>
            <person name="Rombauts S."/>
            <person name="Rouze P."/>
            <person name="Worden A.Z."/>
            <person name="Robbens S."/>
            <person name="Partensky F."/>
            <person name="Degroeve S."/>
            <person name="Echeynie S."/>
            <person name="Cooke R."/>
            <person name="Saeys Y."/>
            <person name="Wuyts J."/>
            <person name="Jabbari K."/>
            <person name="Bowler C."/>
            <person name="Panaud O."/>
            <person name="Piegu B."/>
            <person name="Ball S.G."/>
            <person name="Ral J.-P."/>
            <person name="Bouget F.-Y."/>
            <person name="Piganeau G."/>
            <person name="De Baets B."/>
            <person name="Picard A."/>
            <person name="Delseny M."/>
            <person name="Demaille J."/>
            <person name="Van de Peer Y."/>
            <person name="Moreau H."/>
        </authorList>
    </citation>
    <scope>NUCLEOTIDE SEQUENCE [LARGE SCALE GENOMIC DNA]</scope>
    <source>
        <strain evidence="3">OTTH 0595 / CCAP 157/2 / RCC745</strain>
    </source>
</reference>
<feature type="region of interest" description="Disordered" evidence="1">
    <location>
        <begin position="367"/>
        <end position="392"/>
    </location>
</feature>
<sequence length="486" mass="53089">METRATRMVHEGCAGKWRRSAYVDAASSPVARAMPSSDARAKDFLRDALDAVRLNPASSAVSAALERTLDFTDRLVDDASNALDALVRRRTGDEDDGERVRGGYAMCARAVELALEEYDVRHAHLDARARIALRLSETLERTIRAQEQRWVALDAELAEVSGMVTKVWEQSASLEGTFALMSEVEEMLLEAEIALELDALYKRRDDAEAKDAEAERAFEQEVAHVMQLHDLLQSDAMTNAVSSRTTEEIMAEQELKKKLASMAKKRAKESGVDESLKDIASSIDVASTMSTSMPNDLDDFFTDDPDESEATSSAKAYTLYGLRARAEMTKGTIMNQPHELKMEKSIDVDEAERIALARKEALGIADEDMRGVNLRPPPPKGGAQDGPLEDAQSPRRIVIESKSVTDQVSDKLKNFSIGGIWESASASTTAAVERVSAATAAAAAASSDAMKALQERTATMKKTVEKRSVVEEAPKGYYKKDAGTST</sequence>
<accession>A0A096P785</accession>
<name>A0A096P785_OSTTA</name>